<organism evidence="1 2">
    <name type="scientific">Ecytonucleospora hepatopenaei</name>
    <dbReference type="NCBI Taxonomy" id="646526"/>
    <lineage>
        <taxon>Eukaryota</taxon>
        <taxon>Fungi</taxon>
        <taxon>Fungi incertae sedis</taxon>
        <taxon>Microsporidia</taxon>
        <taxon>Enterocytozoonidae</taxon>
        <taxon>Ecytonucleospora</taxon>
    </lineage>
</organism>
<protein>
    <submittedName>
        <fullName evidence="1">DNA polymerase III</fullName>
    </submittedName>
</protein>
<reference evidence="1 2" key="1">
    <citation type="journal article" date="2017" name="Environ. Microbiol.">
        <title>Decay of the glycolytic pathway and adaptation to intranuclear parasitism within Enterocytozoonidae microsporidia.</title>
        <authorList>
            <person name="Wiredu Boakye D."/>
            <person name="Jaroenlak P."/>
            <person name="Prachumwat A."/>
            <person name="Williams T.A."/>
            <person name="Bateman K.S."/>
            <person name="Itsathitphaisarn O."/>
            <person name="Sritunyalucksana K."/>
            <person name="Paszkiewicz K.H."/>
            <person name="Moore K.A."/>
            <person name="Stentiford G.D."/>
            <person name="Williams B.A."/>
        </authorList>
    </citation>
    <scope>NUCLEOTIDE SEQUENCE [LARGE SCALE GENOMIC DNA]</scope>
    <source>
        <strain evidence="1 2">TH1</strain>
    </source>
</reference>
<sequence>MSLLIFNKLKDINISYTNNTNIYNNINSSNILDIGNIIHSHTKYLLNGYNLTNGDIFIWWVRLYEYINNIIYNIYNSNTDINNSNINSNINSNTDIIKEYKDILMNLYNNIIIYGENDISDIIYRILLIL</sequence>
<dbReference type="AlphaFoldDB" id="A0A1W0E7G1"/>
<keyword evidence="2" id="KW-1185">Reference proteome</keyword>
<dbReference type="EMBL" id="MNPJ01000013">
    <property type="protein sequence ID" value="OQS55204.1"/>
    <property type="molecule type" value="Genomic_DNA"/>
</dbReference>
<gene>
    <name evidence="1" type="ORF">EHP00_2406</name>
</gene>
<accession>A0A1W0E7G1</accession>
<evidence type="ECO:0000313" key="1">
    <source>
        <dbReference type="EMBL" id="OQS55204.1"/>
    </source>
</evidence>
<comment type="caution">
    <text evidence="1">The sequence shown here is derived from an EMBL/GenBank/DDBJ whole genome shotgun (WGS) entry which is preliminary data.</text>
</comment>
<proteinExistence type="predicted"/>
<evidence type="ECO:0000313" key="2">
    <source>
        <dbReference type="Proteomes" id="UP000192758"/>
    </source>
</evidence>
<name>A0A1W0E7G1_9MICR</name>
<dbReference type="VEuPathDB" id="MicrosporidiaDB:EHP00_2406"/>
<dbReference type="Proteomes" id="UP000192758">
    <property type="component" value="Unassembled WGS sequence"/>
</dbReference>